<organism evidence="2 3">
    <name type="scientific">Veillonella rodentium</name>
    <dbReference type="NCBI Taxonomy" id="248315"/>
    <lineage>
        <taxon>Bacteria</taxon>
        <taxon>Bacillati</taxon>
        <taxon>Bacillota</taxon>
        <taxon>Negativicutes</taxon>
        <taxon>Veillonellales</taxon>
        <taxon>Veillonellaceae</taxon>
        <taxon>Veillonella</taxon>
    </lineage>
</organism>
<dbReference type="Pfam" id="PF03432">
    <property type="entry name" value="Relaxase"/>
    <property type="match status" value="1"/>
</dbReference>
<evidence type="ECO:0000313" key="2">
    <source>
        <dbReference type="EMBL" id="SNV59360.1"/>
    </source>
</evidence>
<gene>
    <name evidence="2" type="ORF">SAMEA44547418_00466</name>
</gene>
<protein>
    <submittedName>
        <fullName evidence="2">Relaxase/Mobilisation nuclease domain</fullName>
    </submittedName>
</protein>
<dbReference type="InterPro" id="IPR005094">
    <property type="entry name" value="Endonuclease_MobA/VirD2"/>
</dbReference>
<evidence type="ECO:0000259" key="1">
    <source>
        <dbReference type="Pfam" id="PF03432"/>
    </source>
</evidence>
<evidence type="ECO:0000313" key="3">
    <source>
        <dbReference type="Proteomes" id="UP000214973"/>
    </source>
</evidence>
<proteinExistence type="predicted"/>
<reference evidence="2 3" key="1">
    <citation type="submission" date="2017-06" db="EMBL/GenBank/DDBJ databases">
        <authorList>
            <consortium name="Pathogen Informatics"/>
        </authorList>
    </citation>
    <scope>NUCLEOTIDE SEQUENCE [LARGE SCALE GENOMIC DNA]</scope>
    <source>
        <strain evidence="2 3">NCTC12018</strain>
    </source>
</reference>
<feature type="domain" description="MobA/VirD2-like nuclease" evidence="1">
    <location>
        <begin position="20"/>
        <end position="147"/>
    </location>
</feature>
<name>A0A239YKU1_9FIRM</name>
<accession>A0A239YKU1</accession>
<dbReference type="AlphaFoldDB" id="A0A239YKU1"/>
<keyword evidence="3" id="KW-1185">Reference proteome</keyword>
<dbReference type="Proteomes" id="UP000214973">
    <property type="component" value="Chromosome 1"/>
</dbReference>
<dbReference type="EMBL" id="LT906470">
    <property type="protein sequence ID" value="SNV59360.1"/>
    <property type="molecule type" value="Genomic_DNA"/>
</dbReference>
<dbReference type="RefSeq" id="WP_095065392.1">
    <property type="nucleotide sequence ID" value="NZ_LT906470.1"/>
</dbReference>
<dbReference type="KEGG" id="vrm:44547418_00466"/>
<sequence length="160" mass="18411">MAILKFIKRNGMDLPNAIEYIRDEHKTSSNYIFGIQMGIDNPISEFMLIKNLANIQHESKSFTHVVFSLDSDDTISLDTVLEICKGVGELLSRSVYQVLGAIHYKNEAHIHCHYIINSIGLDYKRYEQGMSLWSYKQMINKIIEPYGIKSIPYYQGVKSD</sequence>